<reference evidence="2" key="2">
    <citation type="submission" date="2021-02" db="EMBL/GenBank/DDBJ databases">
        <authorList>
            <person name="Kimball J.A."/>
            <person name="Haas M.W."/>
            <person name="Macchietto M."/>
            <person name="Kono T."/>
            <person name="Duquette J."/>
            <person name="Shao M."/>
        </authorList>
    </citation>
    <scope>NUCLEOTIDE SEQUENCE</scope>
    <source>
        <tissue evidence="2">Fresh leaf tissue</tissue>
    </source>
</reference>
<evidence type="ECO:0000313" key="2">
    <source>
        <dbReference type="EMBL" id="KAG8080904.1"/>
    </source>
</evidence>
<keyword evidence="1" id="KW-1133">Transmembrane helix</keyword>
<comment type="caution">
    <text evidence="2">The sequence shown here is derived from an EMBL/GenBank/DDBJ whole genome shotgun (WGS) entry which is preliminary data.</text>
</comment>
<proteinExistence type="predicted"/>
<reference evidence="2" key="1">
    <citation type="journal article" date="2021" name="bioRxiv">
        <title>Whole Genome Assembly and Annotation of Northern Wild Rice, Zizania palustris L., Supports a Whole Genome Duplication in the Zizania Genus.</title>
        <authorList>
            <person name="Haas M."/>
            <person name="Kono T."/>
            <person name="Macchietto M."/>
            <person name="Millas R."/>
            <person name="McGilp L."/>
            <person name="Shao M."/>
            <person name="Duquette J."/>
            <person name="Hirsch C.N."/>
            <person name="Kimball J."/>
        </authorList>
    </citation>
    <scope>NUCLEOTIDE SEQUENCE</scope>
    <source>
        <tissue evidence="2">Fresh leaf tissue</tissue>
    </source>
</reference>
<accession>A0A8J5TG99</accession>
<evidence type="ECO:0000256" key="1">
    <source>
        <dbReference type="SAM" id="Phobius"/>
    </source>
</evidence>
<dbReference type="OrthoDB" id="536368at2759"/>
<feature type="transmembrane region" description="Helical" evidence="1">
    <location>
        <begin position="70"/>
        <end position="89"/>
    </location>
</feature>
<dbReference type="EMBL" id="JAAALK010000282">
    <property type="protein sequence ID" value="KAG8080904.1"/>
    <property type="molecule type" value="Genomic_DNA"/>
</dbReference>
<sequence length="107" mass="12621">MIHMTTIDQTLLLKQSHIFFEIFSSIFTLFCLHLPNWPFSHSFPTLSTLCSLSFSSRYSYLHPQRIVPNLLFQFPFSVLLYSFILVLSLPSNLDSVFHHVLMFHIFH</sequence>
<name>A0A8J5TG99_ZIZPA</name>
<dbReference type="AlphaFoldDB" id="A0A8J5TG99"/>
<evidence type="ECO:0000313" key="3">
    <source>
        <dbReference type="Proteomes" id="UP000729402"/>
    </source>
</evidence>
<keyword evidence="1" id="KW-0472">Membrane</keyword>
<keyword evidence="3" id="KW-1185">Reference proteome</keyword>
<keyword evidence="1" id="KW-0812">Transmembrane</keyword>
<organism evidence="2 3">
    <name type="scientific">Zizania palustris</name>
    <name type="common">Northern wild rice</name>
    <dbReference type="NCBI Taxonomy" id="103762"/>
    <lineage>
        <taxon>Eukaryota</taxon>
        <taxon>Viridiplantae</taxon>
        <taxon>Streptophyta</taxon>
        <taxon>Embryophyta</taxon>
        <taxon>Tracheophyta</taxon>
        <taxon>Spermatophyta</taxon>
        <taxon>Magnoliopsida</taxon>
        <taxon>Liliopsida</taxon>
        <taxon>Poales</taxon>
        <taxon>Poaceae</taxon>
        <taxon>BOP clade</taxon>
        <taxon>Oryzoideae</taxon>
        <taxon>Oryzeae</taxon>
        <taxon>Zizaniinae</taxon>
        <taxon>Zizania</taxon>
    </lineage>
</organism>
<gene>
    <name evidence="2" type="ORF">GUJ93_ZPchr0007g3665</name>
</gene>
<protein>
    <submittedName>
        <fullName evidence="2">Uncharacterized protein</fullName>
    </submittedName>
</protein>
<dbReference type="Proteomes" id="UP000729402">
    <property type="component" value="Unassembled WGS sequence"/>
</dbReference>